<proteinExistence type="predicted"/>
<evidence type="ECO:0000313" key="1">
    <source>
        <dbReference type="EMBL" id="WEJ63108.1"/>
    </source>
</evidence>
<dbReference type="EMBL" id="CP102381">
    <property type="protein sequence ID" value="WEJ63108.1"/>
    <property type="molecule type" value="Genomic_DNA"/>
</dbReference>
<gene>
    <name evidence="1" type="ORF">NR989_02330</name>
</gene>
<evidence type="ECO:0000313" key="2">
    <source>
        <dbReference type="Proteomes" id="UP001222275"/>
    </source>
</evidence>
<dbReference type="RefSeq" id="WP_275595361.1">
    <property type="nucleotide sequence ID" value="NZ_CP102381.1"/>
</dbReference>
<accession>A0ABY8CG33</accession>
<evidence type="ECO:0008006" key="3">
    <source>
        <dbReference type="Google" id="ProtNLM"/>
    </source>
</evidence>
<reference evidence="1 2" key="1">
    <citation type="submission" date="2022-06" db="EMBL/GenBank/DDBJ databases">
        <title>Thiomicrohabdus sp. nov, an obligately chemolithoautotrophic, sulfur-oxidizing bacterium isolated from beach of Guanyin Mountain. Amoy.</title>
        <authorList>
            <person name="Zhu H."/>
        </authorList>
    </citation>
    <scope>NUCLEOTIDE SEQUENCE [LARGE SCALE GENOMIC DNA]</scope>
    <source>
        <strain evidence="1 2">XGS-01</strain>
    </source>
</reference>
<organism evidence="1 2">
    <name type="scientific">Thiomicrorhabdus lithotrophica</name>
    <dbReference type="NCBI Taxonomy" id="2949997"/>
    <lineage>
        <taxon>Bacteria</taxon>
        <taxon>Pseudomonadati</taxon>
        <taxon>Pseudomonadota</taxon>
        <taxon>Gammaproteobacteria</taxon>
        <taxon>Thiotrichales</taxon>
        <taxon>Piscirickettsiaceae</taxon>
        <taxon>Thiomicrorhabdus</taxon>
    </lineage>
</organism>
<dbReference type="Proteomes" id="UP001222275">
    <property type="component" value="Chromosome"/>
</dbReference>
<dbReference type="InterPro" id="IPR038989">
    <property type="entry name" value="UbiJ"/>
</dbReference>
<dbReference type="PANTHER" id="PTHR38693:SF1">
    <property type="entry name" value="UBIQUINONE BIOSYNTHESIS ACCESSORY FACTOR UBIJ"/>
    <property type="match status" value="1"/>
</dbReference>
<protein>
    <recommendedName>
        <fullName evidence="3">Ubiquinone biosynthesis accessory factor UbiJ</fullName>
    </recommendedName>
</protein>
<keyword evidence="2" id="KW-1185">Reference proteome</keyword>
<dbReference type="PANTHER" id="PTHR38693">
    <property type="entry name" value="UBIQUINONE BIOSYNTHESIS PROTEIN UBIJ"/>
    <property type="match status" value="1"/>
</dbReference>
<name>A0ABY8CG33_9GAMM</name>
<sequence length="202" mass="22994">MTKQPGLVDITFSKSFEMAFAGAIHLDEMHGQAFSGLEGKVIELWIAPVKFPLFCLVNQCRITTQTVLNGEADVTLKTGLRQFRVLAQEGCFETKYIRGDKDLGQAFVEAMESLEIDWEEHLSHYTGDLVAFKIGHGIRSLLERKQNTKQHAGDTLREYLQFEINALPTRNQVEHFVKEVQHTQNNVEKMAERIKNLTSQLS</sequence>